<sequence>MATRGTKRHMSGAEEDQPNAKRIQVCSRDDKMHILRLAYDKINRLCPDGLGQLSLRILLNVRTAEKLRGQLCEELYEVALTDPKDLRESWEKYYSKEDSFFVDRVYFSETSNEAHVCTTVEFLEEFTVVSEEEEETEEADEFVCDLDAIGRESIDDLTSHYFLILFDYVHVSCSCIQLFDPGPCGVSKVQVRKVYKIKVTV</sequence>
<reference evidence="1 3" key="2">
    <citation type="journal article" date="2013" name="Nature">
        <title>Insights into bilaterian evolution from three spiralian genomes.</title>
        <authorList>
            <person name="Simakov O."/>
            <person name="Marletaz F."/>
            <person name="Cho S.J."/>
            <person name="Edsinger-Gonzales E."/>
            <person name="Havlak P."/>
            <person name="Hellsten U."/>
            <person name="Kuo D.H."/>
            <person name="Larsson T."/>
            <person name="Lv J."/>
            <person name="Arendt D."/>
            <person name="Savage R."/>
            <person name="Osoegawa K."/>
            <person name="de Jong P."/>
            <person name="Grimwood J."/>
            <person name="Chapman J.A."/>
            <person name="Shapiro H."/>
            <person name="Aerts A."/>
            <person name="Otillar R.P."/>
            <person name="Terry A.Y."/>
            <person name="Boore J.L."/>
            <person name="Grigoriev I.V."/>
            <person name="Lindberg D.R."/>
            <person name="Seaver E.C."/>
            <person name="Weisblat D.A."/>
            <person name="Putnam N.H."/>
            <person name="Rokhsar D.S."/>
        </authorList>
    </citation>
    <scope>NUCLEOTIDE SEQUENCE</scope>
    <source>
        <strain evidence="1 3">I ESC-2004</strain>
    </source>
</reference>
<dbReference type="AlphaFoldDB" id="R7UV78"/>
<reference evidence="3" key="1">
    <citation type="submission" date="2012-12" db="EMBL/GenBank/DDBJ databases">
        <authorList>
            <person name="Hellsten U."/>
            <person name="Grimwood J."/>
            <person name="Chapman J.A."/>
            <person name="Shapiro H."/>
            <person name="Aerts A."/>
            <person name="Otillar R.P."/>
            <person name="Terry A.Y."/>
            <person name="Boore J.L."/>
            <person name="Simakov O."/>
            <person name="Marletaz F."/>
            <person name="Cho S.-J."/>
            <person name="Edsinger-Gonzales E."/>
            <person name="Havlak P."/>
            <person name="Kuo D.-H."/>
            <person name="Larsson T."/>
            <person name="Lv J."/>
            <person name="Arendt D."/>
            <person name="Savage R."/>
            <person name="Osoegawa K."/>
            <person name="de Jong P."/>
            <person name="Lindberg D.R."/>
            <person name="Seaver E.C."/>
            <person name="Weisblat D.A."/>
            <person name="Putnam N.H."/>
            <person name="Grigoriev I.V."/>
            <person name="Rokhsar D.S."/>
        </authorList>
    </citation>
    <scope>NUCLEOTIDE SEQUENCE</scope>
    <source>
        <strain evidence="3">I ESC-2004</strain>
    </source>
</reference>
<protein>
    <submittedName>
        <fullName evidence="1 2">Uncharacterized protein</fullName>
    </submittedName>
</protein>
<keyword evidence="3" id="KW-1185">Reference proteome</keyword>
<gene>
    <name evidence="1" type="ORF">CAPTEDRAFT_203890</name>
</gene>
<dbReference type="HOGENOM" id="CLU_1361574_0_0_1"/>
<dbReference type="EnsemblMetazoa" id="CapteT203890">
    <property type="protein sequence ID" value="CapteP203890"/>
    <property type="gene ID" value="CapteG203890"/>
</dbReference>
<dbReference type="Proteomes" id="UP000014760">
    <property type="component" value="Unassembled WGS sequence"/>
</dbReference>
<evidence type="ECO:0000313" key="1">
    <source>
        <dbReference type="EMBL" id="ELU07862.1"/>
    </source>
</evidence>
<evidence type="ECO:0000313" key="2">
    <source>
        <dbReference type="EnsemblMetazoa" id="CapteP203890"/>
    </source>
</evidence>
<accession>R7UV78</accession>
<dbReference type="EMBL" id="AMQN01006936">
    <property type="status" value="NOT_ANNOTATED_CDS"/>
    <property type="molecule type" value="Genomic_DNA"/>
</dbReference>
<proteinExistence type="predicted"/>
<organism evidence="1">
    <name type="scientific">Capitella teleta</name>
    <name type="common">Polychaete worm</name>
    <dbReference type="NCBI Taxonomy" id="283909"/>
    <lineage>
        <taxon>Eukaryota</taxon>
        <taxon>Metazoa</taxon>
        <taxon>Spiralia</taxon>
        <taxon>Lophotrochozoa</taxon>
        <taxon>Annelida</taxon>
        <taxon>Polychaeta</taxon>
        <taxon>Sedentaria</taxon>
        <taxon>Scolecida</taxon>
        <taxon>Capitellidae</taxon>
        <taxon>Capitella</taxon>
    </lineage>
</organism>
<dbReference type="EMBL" id="KB299568">
    <property type="protein sequence ID" value="ELU07862.1"/>
    <property type="molecule type" value="Genomic_DNA"/>
</dbReference>
<name>R7UV78_CAPTE</name>
<evidence type="ECO:0000313" key="3">
    <source>
        <dbReference type="Proteomes" id="UP000014760"/>
    </source>
</evidence>
<reference evidence="2" key="3">
    <citation type="submission" date="2015-06" db="UniProtKB">
        <authorList>
            <consortium name="EnsemblMetazoa"/>
        </authorList>
    </citation>
    <scope>IDENTIFICATION</scope>
</reference>